<dbReference type="Proteomes" id="UP001303760">
    <property type="component" value="Unassembled WGS sequence"/>
</dbReference>
<dbReference type="EMBL" id="MU860256">
    <property type="protein sequence ID" value="KAK4235568.1"/>
    <property type="molecule type" value="Genomic_DNA"/>
</dbReference>
<keyword evidence="4" id="KW-1185">Reference proteome</keyword>
<name>A0AAN7C6Z3_9PEZI</name>
<organism evidence="3 4">
    <name type="scientific">Achaetomium macrosporum</name>
    <dbReference type="NCBI Taxonomy" id="79813"/>
    <lineage>
        <taxon>Eukaryota</taxon>
        <taxon>Fungi</taxon>
        <taxon>Dikarya</taxon>
        <taxon>Ascomycota</taxon>
        <taxon>Pezizomycotina</taxon>
        <taxon>Sordariomycetes</taxon>
        <taxon>Sordariomycetidae</taxon>
        <taxon>Sordariales</taxon>
        <taxon>Chaetomiaceae</taxon>
        <taxon>Achaetomium</taxon>
    </lineage>
</organism>
<keyword evidence="2" id="KW-0472">Membrane</keyword>
<feature type="region of interest" description="Disordered" evidence="1">
    <location>
        <begin position="227"/>
        <end position="248"/>
    </location>
</feature>
<protein>
    <submittedName>
        <fullName evidence="3">Uncharacterized protein</fullName>
    </submittedName>
</protein>
<evidence type="ECO:0000256" key="2">
    <source>
        <dbReference type="SAM" id="Phobius"/>
    </source>
</evidence>
<feature type="compositionally biased region" description="Polar residues" evidence="1">
    <location>
        <begin position="161"/>
        <end position="177"/>
    </location>
</feature>
<accession>A0AAN7C6Z3</accession>
<evidence type="ECO:0000256" key="1">
    <source>
        <dbReference type="SAM" id="MobiDB-lite"/>
    </source>
</evidence>
<evidence type="ECO:0000313" key="3">
    <source>
        <dbReference type="EMBL" id="KAK4235568.1"/>
    </source>
</evidence>
<feature type="transmembrane region" description="Helical" evidence="2">
    <location>
        <begin position="196"/>
        <end position="220"/>
    </location>
</feature>
<keyword evidence="2" id="KW-1133">Transmembrane helix</keyword>
<feature type="region of interest" description="Disordered" evidence="1">
    <location>
        <begin position="161"/>
        <end position="189"/>
    </location>
</feature>
<gene>
    <name evidence="3" type="ORF">C8A03DRAFT_36583</name>
</gene>
<evidence type="ECO:0000313" key="4">
    <source>
        <dbReference type="Proteomes" id="UP001303760"/>
    </source>
</evidence>
<reference evidence="3" key="1">
    <citation type="journal article" date="2023" name="Mol. Phylogenet. Evol.">
        <title>Genome-scale phylogeny and comparative genomics of the fungal order Sordariales.</title>
        <authorList>
            <person name="Hensen N."/>
            <person name="Bonometti L."/>
            <person name="Westerberg I."/>
            <person name="Brannstrom I.O."/>
            <person name="Guillou S."/>
            <person name="Cros-Aarteil S."/>
            <person name="Calhoun S."/>
            <person name="Haridas S."/>
            <person name="Kuo A."/>
            <person name="Mondo S."/>
            <person name="Pangilinan J."/>
            <person name="Riley R."/>
            <person name="LaButti K."/>
            <person name="Andreopoulos B."/>
            <person name="Lipzen A."/>
            <person name="Chen C."/>
            <person name="Yan M."/>
            <person name="Daum C."/>
            <person name="Ng V."/>
            <person name="Clum A."/>
            <person name="Steindorff A."/>
            <person name="Ohm R.A."/>
            <person name="Martin F."/>
            <person name="Silar P."/>
            <person name="Natvig D.O."/>
            <person name="Lalanne C."/>
            <person name="Gautier V."/>
            <person name="Ament-Velasquez S.L."/>
            <person name="Kruys A."/>
            <person name="Hutchinson M.I."/>
            <person name="Powell A.J."/>
            <person name="Barry K."/>
            <person name="Miller A.N."/>
            <person name="Grigoriev I.V."/>
            <person name="Debuchy R."/>
            <person name="Gladieux P."/>
            <person name="Hiltunen Thoren M."/>
            <person name="Johannesson H."/>
        </authorList>
    </citation>
    <scope>NUCLEOTIDE SEQUENCE</scope>
    <source>
        <strain evidence="3">CBS 532.94</strain>
    </source>
</reference>
<comment type="caution">
    <text evidence="3">The sequence shown here is derived from an EMBL/GenBank/DDBJ whole genome shotgun (WGS) entry which is preliminary data.</text>
</comment>
<keyword evidence="2" id="KW-0812">Transmembrane</keyword>
<reference evidence="3" key="2">
    <citation type="submission" date="2023-05" db="EMBL/GenBank/DDBJ databases">
        <authorList>
            <consortium name="Lawrence Berkeley National Laboratory"/>
            <person name="Steindorff A."/>
            <person name="Hensen N."/>
            <person name="Bonometti L."/>
            <person name="Westerberg I."/>
            <person name="Brannstrom I.O."/>
            <person name="Guillou S."/>
            <person name="Cros-Aarteil S."/>
            <person name="Calhoun S."/>
            <person name="Haridas S."/>
            <person name="Kuo A."/>
            <person name="Mondo S."/>
            <person name="Pangilinan J."/>
            <person name="Riley R."/>
            <person name="Labutti K."/>
            <person name="Andreopoulos B."/>
            <person name="Lipzen A."/>
            <person name="Chen C."/>
            <person name="Yanf M."/>
            <person name="Daum C."/>
            <person name="Ng V."/>
            <person name="Clum A."/>
            <person name="Ohm R."/>
            <person name="Martin F."/>
            <person name="Silar P."/>
            <person name="Natvig D."/>
            <person name="Lalanne C."/>
            <person name="Gautier V."/>
            <person name="Ament-Velasquez S.L."/>
            <person name="Kruys A."/>
            <person name="Hutchinson M.I."/>
            <person name="Powell A.J."/>
            <person name="Barry K."/>
            <person name="Miller A.N."/>
            <person name="Grigoriev I.V."/>
            <person name="Debuchy R."/>
            <person name="Gladieux P."/>
            <person name="Thoren M.H."/>
            <person name="Johannesson H."/>
        </authorList>
    </citation>
    <scope>NUCLEOTIDE SEQUENCE</scope>
    <source>
        <strain evidence="3">CBS 532.94</strain>
    </source>
</reference>
<proteinExistence type="predicted"/>
<dbReference type="AlphaFoldDB" id="A0AAN7C6Z3"/>
<sequence length="315" mass="34074">MAIRGHPMGHQTTGPPARRVENAEAIQRQYLWNTPNGSRPDFSETYTDGDEIVISWNALNNSVYDLWLTSWAADPDQVALCLARAVSLDHDGNLKLVTSDPPSAEMANETRYVLRFKPPTSQGGFVSSDPDLSSPGFLLLRSSVNSSVNAQGVRSSSVFATTTAAPTRSSVTPSRNADPSAAVPEQAKPDMSSATAAALTIGLILVVAFLVAMEVAYLMWRRKRRRGGEKVGMPSSSQRKSRGRGKSDSELLVHVYSAEMATNDALWLSPELPGDSDWGERLVHELQGSRLARGNPPGRSLTVNSSLVELEGGRR</sequence>